<feature type="domain" description="Enoyl reductase (ER)" evidence="7">
    <location>
        <begin position="11"/>
        <end position="343"/>
    </location>
</feature>
<evidence type="ECO:0000256" key="6">
    <source>
        <dbReference type="RuleBase" id="RU361277"/>
    </source>
</evidence>
<comment type="similarity">
    <text evidence="2 6">Belongs to the zinc-containing alcohol dehydrogenase family.</text>
</comment>
<evidence type="ECO:0000256" key="1">
    <source>
        <dbReference type="ARBA" id="ARBA00001947"/>
    </source>
</evidence>
<dbReference type="SUPFAM" id="SSF50129">
    <property type="entry name" value="GroES-like"/>
    <property type="match status" value="1"/>
</dbReference>
<comment type="cofactor">
    <cofactor evidence="1 6">
        <name>Zn(2+)</name>
        <dbReference type="ChEBI" id="CHEBI:29105"/>
    </cofactor>
</comment>
<gene>
    <name evidence="8" type="ORF">PENSTE_c002G01445</name>
</gene>
<accession>A0A1V6TUB9</accession>
<dbReference type="InterPro" id="IPR013154">
    <property type="entry name" value="ADH-like_N"/>
</dbReference>
<dbReference type="InterPro" id="IPR011032">
    <property type="entry name" value="GroES-like_sf"/>
</dbReference>
<comment type="caution">
    <text evidence="8">The sequence shown here is derived from an EMBL/GenBank/DDBJ whole genome shotgun (WGS) entry which is preliminary data.</text>
</comment>
<dbReference type="Pfam" id="PF08240">
    <property type="entry name" value="ADH_N"/>
    <property type="match status" value="1"/>
</dbReference>
<dbReference type="Pfam" id="PF00107">
    <property type="entry name" value="ADH_zinc_N"/>
    <property type="match status" value="1"/>
</dbReference>
<evidence type="ECO:0000259" key="7">
    <source>
        <dbReference type="SMART" id="SM00829"/>
    </source>
</evidence>
<dbReference type="SUPFAM" id="SSF51735">
    <property type="entry name" value="NAD(P)-binding Rossmann-fold domains"/>
    <property type="match status" value="1"/>
</dbReference>
<dbReference type="OrthoDB" id="442947at2759"/>
<dbReference type="InterPro" id="IPR002328">
    <property type="entry name" value="ADH_Zn_CS"/>
</dbReference>
<dbReference type="Gene3D" id="3.40.50.720">
    <property type="entry name" value="NAD(P)-binding Rossmann-like Domain"/>
    <property type="match status" value="1"/>
</dbReference>
<evidence type="ECO:0000256" key="4">
    <source>
        <dbReference type="ARBA" id="ARBA00022833"/>
    </source>
</evidence>
<dbReference type="EMBL" id="MLKD01000002">
    <property type="protein sequence ID" value="OQE29992.1"/>
    <property type="molecule type" value="Genomic_DNA"/>
</dbReference>
<dbReference type="InterPro" id="IPR020843">
    <property type="entry name" value="ER"/>
</dbReference>
<evidence type="ECO:0000313" key="8">
    <source>
        <dbReference type="EMBL" id="OQE29992.1"/>
    </source>
</evidence>
<name>A0A1V6TUB9_9EURO</name>
<dbReference type="PANTHER" id="PTHR42813:SF4">
    <property type="entry name" value="NADP-DEPENDENT ISOPROPANOL DEHYDROGENASE"/>
    <property type="match status" value="1"/>
</dbReference>
<dbReference type="Proteomes" id="UP000191285">
    <property type="component" value="Unassembled WGS sequence"/>
</dbReference>
<dbReference type="InterPro" id="IPR036291">
    <property type="entry name" value="NAD(P)-bd_dom_sf"/>
</dbReference>
<dbReference type="Gene3D" id="3.90.180.10">
    <property type="entry name" value="Medium-chain alcohol dehydrogenases, catalytic domain"/>
    <property type="match status" value="2"/>
</dbReference>
<protein>
    <recommendedName>
        <fullName evidence="7">Enoyl reductase (ER) domain-containing protein</fullName>
    </recommendedName>
</protein>
<keyword evidence="9" id="KW-1185">Reference proteome</keyword>
<dbReference type="GO" id="GO:0008270">
    <property type="term" value="F:zinc ion binding"/>
    <property type="evidence" value="ECO:0007669"/>
    <property type="project" value="InterPro"/>
</dbReference>
<reference evidence="9" key="1">
    <citation type="journal article" date="2017" name="Nat. Microbiol.">
        <title>Global analysis of biosynthetic gene clusters reveals vast potential of secondary metabolite production in Penicillium species.</title>
        <authorList>
            <person name="Nielsen J.C."/>
            <person name="Grijseels S."/>
            <person name="Prigent S."/>
            <person name="Ji B."/>
            <person name="Dainat J."/>
            <person name="Nielsen K.F."/>
            <person name="Frisvad J.C."/>
            <person name="Workman M."/>
            <person name="Nielsen J."/>
        </authorList>
    </citation>
    <scope>NUCLEOTIDE SEQUENCE [LARGE SCALE GENOMIC DNA]</scope>
    <source>
        <strain evidence="9">IBT 24891</strain>
    </source>
</reference>
<evidence type="ECO:0000256" key="2">
    <source>
        <dbReference type="ARBA" id="ARBA00008072"/>
    </source>
</evidence>
<dbReference type="CDD" id="cd08286">
    <property type="entry name" value="FDH_like_ADH2"/>
    <property type="match status" value="1"/>
</dbReference>
<dbReference type="AlphaFoldDB" id="A0A1V6TUB9"/>
<sequence length="346" mass="36891">MMKALVYTAPGRIEVVDRPRPTLQKPTDAVVRLMHASICGTDLHILKGDVPTAQPGLTLGHEGVGVVEELGSAVHNFQVGQRVLISCMTSCGACKFCRRGISAHCQDGGWVLGHRIDGTQAEYVRVPHAQLSLHLLPESIEPRLAVALSDAFPTGLECGVLSANVQPGGSVVIVGAGPVGIAALLTAKLYTPALVVMVDRDEARLATSRQLGAQTVRADHDGALKKLLDLTDGQGYDSVIEAVGVPATFELTQELVAIGGRIANVGVHGTKVNLHLDRLWDRNISIHMALVNATTTERLLRLVEAGKLDIDRLVTHNFPFHEGTSAYDTFQTAAQHGALKVAIDFV</sequence>
<keyword evidence="5" id="KW-0560">Oxidoreductase</keyword>
<keyword evidence="4 6" id="KW-0862">Zinc</keyword>
<dbReference type="SMART" id="SM00829">
    <property type="entry name" value="PKS_ER"/>
    <property type="match status" value="1"/>
</dbReference>
<keyword evidence="3 6" id="KW-0479">Metal-binding</keyword>
<dbReference type="PROSITE" id="PS00059">
    <property type="entry name" value="ADH_ZINC"/>
    <property type="match status" value="1"/>
</dbReference>
<evidence type="ECO:0000313" key="9">
    <source>
        <dbReference type="Proteomes" id="UP000191285"/>
    </source>
</evidence>
<organism evidence="8 9">
    <name type="scientific">Penicillium steckii</name>
    <dbReference type="NCBI Taxonomy" id="303698"/>
    <lineage>
        <taxon>Eukaryota</taxon>
        <taxon>Fungi</taxon>
        <taxon>Dikarya</taxon>
        <taxon>Ascomycota</taxon>
        <taxon>Pezizomycotina</taxon>
        <taxon>Eurotiomycetes</taxon>
        <taxon>Eurotiomycetidae</taxon>
        <taxon>Eurotiales</taxon>
        <taxon>Aspergillaceae</taxon>
        <taxon>Penicillium</taxon>
    </lineage>
</organism>
<evidence type="ECO:0000256" key="5">
    <source>
        <dbReference type="ARBA" id="ARBA00023002"/>
    </source>
</evidence>
<proteinExistence type="inferred from homology"/>
<dbReference type="PANTHER" id="PTHR42813">
    <property type="entry name" value="ZINC-TYPE ALCOHOL DEHYDROGENASE-LIKE"/>
    <property type="match status" value="1"/>
</dbReference>
<dbReference type="InterPro" id="IPR013149">
    <property type="entry name" value="ADH-like_C"/>
</dbReference>
<dbReference type="STRING" id="303698.A0A1V6TUB9"/>
<evidence type="ECO:0000256" key="3">
    <source>
        <dbReference type="ARBA" id="ARBA00022723"/>
    </source>
</evidence>
<dbReference type="GO" id="GO:0016491">
    <property type="term" value="F:oxidoreductase activity"/>
    <property type="evidence" value="ECO:0007669"/>
    <property type="project" value="UniProtKB-KW"/>
</dbReference>